<dbReference type="InterPro" id="IPR009644">
    <property type="entry name" value="FKTN/MNN4/W02B3.4-1"/>
</dbReference>
<dbReference type="InterPro" id="IPR007074">
    <property type="entry name" value="LicD/FKTN/FKRP_NTP_transf"/>
</dbReference>
<gene>
    <name evidence="6" type="ORF">CB0940_11804</name>
</gene>
<sequence>MSANTMHLPFELILYATLHTRPAIALSVFKRDVDFWTVRTRLERSYVYPELDKPGKYFHEATFDKHYDGRFADRPLRYDERQEHLSAAVRAYLSKMHEIGIETWLMHGTLLGWYWNRKAMPWDSDVDVMISESSMHYLASYYNMTMHHFKTPGSEKRRSYLLEINPHCWESGLDQDNKIDARWIDTDVGLFIDVTVLRGDPTTEFREAMWVKDNHHYAYDDIFPLRDTVFEGTPALIPFAYPDILIEEYGHQALSNRHHEFHYFDADQKAWLPQKLAVTTSKYDQS</sequence>
<dbReference type="GO" id="GO:0016020">
    <property type="term" value="C:membrane"/>
    <property type="evidence" value="ECO:0007669"/>
    <property type="project" value="UniProtKB-SubCell"/>
</dbReference>
<proteinExistence type="predicted"/>
<protein>
    <submittedName>
        <fullName evidence="6">Protein MNN4</fullName>
    </submittedName>
</protein>
<dbReference type="Pfam" id="PF04991">
    <property type="entry name" value="LicD"/>
    <property type="match status" value="2"/>
</dbReference>
<evidence type="ECO:0000256" key="3">
    <source>
        <dbReference type="ARBA" id="ARBA00022989"/>
    </source>
</evidence>
<keyword evidence="3" id="KW-1133">Transmembrane helix</keyword>
<evidence type="ECO:0000256" key="4">
    <source>
        <dbReference type="ARBA" id="ARBA00023136"/>
    </source>
</evidence>
<evidence type="ECO:0000256" key="1">
    <source>
        <dbReference type="ARBA" id="ARBA00004167"/>
    </source>
</evidence>
<name>A0A2G5IEF8_CERBT</name>
<dbReference type="PANTHER" id="PTHR15407">
    <property type="entry name" value="FUKUTIN-RELATED"/>
    <property type="match status" value="1"/>
</dbReference>
<dbReference type="EMBL" id="LKMD01000099">
    <property type="protein sequence ID" value="PIB03165.1"/>
    <property type="molecule type" value="Genomic_DNA"/>
</dbReference>
<reference evidence="6 7" key="1">
    <citation type="submission" date="2015-10" db="EMBL/GenBank/DDBJ databases">
        <title>The cercosporin biosynthetic gene cluster was horizontally transferred to several fungal lineages and shown to be expanded in Cercospora beticola based on microsynteny with recipient genomes.</title>
        <authorList>
            <person name="De Jonge R."/>
            <person name="Ebert M.K."/>
            <person name="Suttle J.C."/>
            <person name="Jurick Ii W.M."/>
            <person name="Secor G.A."/>
            <person name="Thomma B.P."/>
            <person name="Van De Peer Y."/>
            <person name="Bolton M.D."/>
        </authorList>
    </citation>
    <scope>NUCLEOTIDE SEQUENCE [LARGE SCALE GENOMIC DNA]</scope>
    <source>
        <strain evidence="6 7">09-40</strain>
    </source>
</reference>
<evidence type="ECO:0000313" key="6">
    <source>
        <dbReference type="EMBL" id="PIB03165.1"/>
    </source>
</evidence>
<keyword evidence="2" id="KW-0812">Transmembrane</keyword>
<keyword evidence="4" id="KW-0472">Membrane</keyword>
<accession>A0A2G5IEF8</accession>
<evidence type="ECO:0000259" key="5">
    <source>
        <dbReference type="Pfam" id="PF04991"/>
    </source>
</evidence>
<dbReference type="PANTHER" id="PTHR15407:SF32">
    <property type="entry name" value="PROTEIN (MNN4), PUTATIVE (AFU_ORTHOLOGUE AFUA_1G03790)-RELATED"/>
    <property type="match status" value="1"/>
</dbReference>
<dbReference type="GO" id="GO:0009100">
    <property type="term" value="P:glycoprotein metabolic process"/>
    <property type="evidence" value="ECO:0007669"/>
    <property type="project" value="UniProtKB-ARBA"/>
</dbReference>
<comment type="subcellular location">
    <subcellularLocation>
        <location evidence="1">Membrane</location>
        <topology evidence="1">Single-pass membrane protein</topology>
    </subcellularLocation>
</comment>
<evidence type="ECO:0000256" key="2">
    <source>
        <dbReference type="ARBA" id="ARBA00022692"/>
    </source>
</evidence>
<feature type="domain" description="LicD/FKTN/FKRP nucleotidyltransferase" evidence="5">
    <location>
        <begin position="208"/>
        <end position="250"/>
    </location>
</feature>
<feature type="domain" description="LicD/FKTN/FKRP nucleotidyltransferase" evidence="5">
    <location>
        <begin position="98"/>
        <end position="204"/>
    </location>
</feature>
<comment type="caution">
    <text evidence="6">The sequence shown here is derived from an EMBL/GenBank/DDBJ whole genome shotgun (WGS) entry which is preliminary data.</text>
</comment>
<dbReference type="OrthoDB" id="444255at2759"/>
<organism evidence="6 7">
    <name type="scientific">Cercospora beticola</name>
    <name type="common">Sugarbeet leaf spot fungus</name>
    <dbReference type="NCBI Taxonomy" id="122368"/>
    <lineage>
        <taxon>Eukaryota</taxon>
        <taxon>Fungi</taxon>
        <taxon>Dikarya</taxon>
        <taxon>Ascomycota</taxon>
        <taxon>Pezizomycotina</taxon>
        <taxon>Dothideomycetes</taxon>
        <taxon>Dothideomycetidae</taxon>
        <taxon>Mycosphaerellales</taxon>
        <taxon>Mycosphaerellaceae</taxon>
        <taxon>Cercospora</taxon>
    </lineage>
</organism>
<dbReference type="AlphaFoldDB" id="A0A2G5IEF8"/>
<evidence type="ECO:0000313" key="7">
    <source>
        <dbReference type="Proteomes" id="UP000230605"/>
    </source>
</evidence>
<dbReference type="Proteomes" id="UP000230605">
    <property type="component" value="Chromosome 10"/>
</dbReference>